<evidence type="ECO:0000313" key="1">
    <source>
        <dbReference type="EMBL" id="KAK8773446.1"/>
    </source>
</evidence>
<keyword evidence="2" id="KW-1185">Reference proteome</keyword>
<proteinExistence type="predicted"/>
<feature type="non-terminal residue" evidence="1">
    <location>
        <position position="122"/>
    </location>
</feature>
<organism evidence="1 2">
    <name type="scientific">Amblyomma americanum</name>
    <name type="common">Lone star tick</name>
    <dbReference type="NCBI Taxonomy" id="6943"/>
    <lineage>
        <taxon>Eukaryota</taxon>
        <taxon>Metazoa</taxon>
        <taxon>Ecdysozoa</taxon>
        <taxon>Arthropoda</taxon>
        <taxon>Chelicerata</taxon>
        <taxon>Arachnida</taxon>
        <taxon>Acari</taxon>
        <taxon>Parasitiformes</taxon>
        <taxon>Ixodida</taxon>
        <taxon>Ixodoidea</taxon>
        <taxon>Ixodidae</taxon>
        <taxon>Amblyomminae</taxon>
        <taxon>Amblyomma</taxon>
    </lineage>
</organism>
<dbReference type="AlphaFoldDB" id="A0AAQ4EFE9"/>
<gene>
    <name evidence="1" type="ORF">V5799_012021</name>
</gene>
<comment type="caution">
    <text evidence="1">The sequence shown here is derived from an EMBL/GenBank/DDBJ whole genome shotgun (WGS) entry which is preliminary data.</text>
</comment>
<sequence>MRHLSGNIIAARQYVGDVMRRLVEDPQLRAGVEPSDPLSSCDADCCLRDGFVRGMAIRGLSRIGHDGKPWLKAGQQGFDLAAMLLVRDCEFDACYNFKDGDKQVTGQVCGKVDMVRIDLVIG</sequence>
<dbReference type="Proteomes" id="UP001321473">
    <property type="component" value="Unassembled WGS sequence"/>
</dbReference>
<accession>A0AAQ4EFE9</accession>
<protein>
    <submittedName>
        <fullName evidence="1">Uncharacterized protein</fullName>
    </submittedName>
</protein>
<evidence type="ECO:0000313" key="2">
    <source>
        <dbReference type="Proteomes" id="UP001321473"/>
    </source>
</evidence>
<name>A0AAQ4EFE9_AMBAM</name>
<dbReference type="EMBL" id="JARKHS020016907">
    <property type="protein sequence ID" value="KAK8773446.1"/>
    <property type="molecule type" value="Genomic_DNA"/>
</dbReference>
<reference evidence="1 2" key="1">
    <citation type="journal article" date="2023" name="Arcadia Sci">
        <title>De novo assembly of a long-read Amblyomma americanum tick genome.</title>
        <authorList>
            <person name="Chou S."/>
            <person name="Poskanzer K.E."/>
            <person name="Rollins M."/>
            <person name="Thuy-Boun P.S."/>
        </authorList>
    </citation>
    <scope>NUCLEOTIDE SEQUENCE [LARGE SCALE GENOMIC DNA]</scope>
    <source>
        <strain evidence="1">F_SG_1</strain>
        <tissue evidence="1">Salivary glands</tissue>
    </source>
</reference>